<feature type="transmembrane region" description="Helical" evidence="1">
    <location>
        <begin position="360"/>
        <end position="379"/>
    </location>
</feature>
<dbReference type="SUPFAM" id="SSF55073">
    <property type="entry name" value="Nucleotide cyclase"/>
    <property type="match status" value="1"/>
</dbReference>
<evidence type="ECO:0000256" key="1">
    <source>
        <dbReference type="SAM" id="Phobius"/>
    </source>
</evidence>
<dbReference type="InterPro" id="IPR050469">
    <property type="entry name" value="Diguanylate_Cyclase"/>
</dbReference>
<comment type="caution">
    <text evidence="3">The sequence shown here is derived from an EMBL/GenBank/DDBJ whole genome shotgun (WGS) entry which is preliminary data.</text>
</comment>
<dbReference type="AlphaFoldDB" id="A0A8J7ZA19"/>
<evidence type="ECO:0000259" key="2">
    <source>
        <dbReference type="PROSITE" id="PS50887"/>
    </source>
</evidence>
<dbReference type="InterPro" id="IPR007890">
    <property type="entry name" value="CHASE2"/>
</dbReference>
<dbReference type="SMART" id="SM01080">
    <property type="entry name" value="CHASE2"/>
    <property type="match status" value="1"/>
</dbReference>
<keyword evidence="1" id="KW-0472">Membrane</keyword>
<dbReference type="InterPro" id="IPR029787">
    <property type="entry name" value="Nucleotide_cyclase"/>
</dbReference>
<feature type="transmembrane region" description="Helical" evidence="1">
    <location>
        <begin position="21"/>
        <end position="42"/>
    </location>
</feature>
<keyword evidence="1" id="KW-0812">Transmembrane</keyword>
<dbReference type="Gene3D" id="3.30.70.270">
    <property type="match status" value="1"/>
</dbReference>
<dbReference type="Pfam" id="PF05226">
    <property type="entry name" value="CHASE2"/>
    <property type="match status" value="1"/>
</dbReference>
<dbReference type="GO" id="GO:0052621">
    <property type="term" value="F:diguanylate cyclase activity"/>
    <property type="evidence" value="ECO:0007669"/>
    <property type="project" value="TreeGrafter"/>
</dbReference>
<protein>
    <submittedName>
        <fullName evidence="3">Diguanylate cyclase</fullName>
    </submittedName>
</protein>
<dbReference type="GO" id="GO:0043709">
    <property type="term" value="P:cell adhesion involved in single-species biofilm formation"/>
    <property type="evidence" value="ECO:0007669"/>
    <property type="project" value="TreeGrafter"/>
</dbReference>
<dbReference type="FunFam" id="3.30.70.270:FF:000001">
    <property type="entry name" value="Diguanylate cyclase domain protein"/>
    <property type="match status" value="1"/>
</dbReference>
<dbReference type="Proteomes" id="UP000646053">
    <property type="component" value="Unassembled WGS sequence"/>
</dbReference>
<feature type="transmembrane region" description="Helical" evidence="1">
    <location>
        <begin position="336"/>
        <end position="353"/>
    </location>
</feature>
<dbReference type="NCBIfam" id="TIGR00254">
    <property type="entry name" value="GGDEF"/>
    <property type="match status" value="1"/>
</dbReference>
<feature type="domain" description="GGDEF" evidence="2">
    <location>
        <begin position="445"/>
        <end position="582"/>
    </location>
</feature>
<dbReference type="GO" id="GO:0005886">
    <property type="term" value="C:plasma membrane"/>
    <property type="evidence" value="ECO:0007669"/>
    <property type="project" value="TreeGrafter"/>
</dbReference>
<gene>
    <name evidence="3" type="ORF">GS601_12915</name>
</gene>
<dbReference type="GO" id="GO:1902201">
    <property type="term" value="P:negative regulation of bacterial-type flagellum-dependent cell motility"/>
    <property type="evidence" value="ECO:0007669"/>
    <property type="project" value="TreeGrafter"/>
</dbReference>
<dbReference type="PANTHER" id="PTHR45138:SF9">
    <property type="entry name" value="DIGUANYLATE CYCLASE DGCM-RELATED"/>
    <property type="match status" value="1"/>
</dbReference>
<dbReference type="PROSITE" id="PS50887">
    <property type="entry name" value="GGDEF"/>
    <property type="match status" value="1"/>
</dbReference>
<dbReference type="PANTHER" id="PTHR45138">
    <property type="entry name" value="REGULATORY COMPONENTS OF SENSORY TRANSDUCTION SYSTEM"/>
    <property type="match status" value="1"/>
</dbReference>
<sequence>MSQSTMKSKSAHLVRTRGQKFLWRHRVLVLSGLAAAGCIMLIRDLGGLQSSELAAFDRLLQMRPVEPVDDRIVLVGFNENDFQTLGSAQIPDQTLARVLTKIKAQQPRVIGLDLYRNLPTQPGNKALLDVFQTTPNLIGIAKIIGSKNGNDVAGHPMLVESDRIAASDVVPDVDGRVRRGVLFVNSEPPLVEGLGLRIALEYLEPLGVTPEESSNDFRLRGAKFPMFSKDDGGYVNADDGGYQVLLNPRTRRQPFKMVAVRDILDQTVPSTTFRDRIVLVGDISAGNSDIFFMSYSSATGSAPVPISGMELHATLTSQILSTVLDGRPLIRVLPKWVEWSLIALLAYSSAWIGARRFFHFYKITLTLLLAGAIFLASFGALMLGWWLPLVPMSLAIILAGATMMTFEAQQLTVLSNQDPLTLLANRRMFDETLHREWSRSLRSQTPLGVILCDVDYFKSYNDTYGHSKGDQCLRMIASVLKNSVKRPTDLAARYGGEEFVILLPNTDAHGALRVAKVVQSQMQALAIDHSGSWVSPFITLSLGVTSIVPTADLSPEVLVDVADAGLYEAKQKGRNQVVLKLP</sequence>
<dbReference type="EMBL" id="WVIE01000014">
    <property type="protein sequence ID" value="NDJ18180.1"/>
    <property type="molecule type" value="Genomic_DNA"/>
</dbReference>
<dbReference type="InterPro" id="IPR000160">
    <property type="entry name" value="GGDEF_dom"/>
</dbReference>
<keyword evidence="1" id="KW-1133">Transmembrane helix</keyword>
<dbReference type="CDD" id="cd01949">
    <property type="entry name" value="GGDEF"/>
    <property type="match status" value="1"/>
</dbReference>
<dbReference type="InterPro" id="IPR043128">
    <property type="entry name" value="Rev_trsase/Diguanyl_cyclase"/>
</dbReference>
<organism evidence="3 4">
    <name type="scientific">Myxacorys almedinensis A</name>
    <dbReference type="NCBI Taxonomy" id="2690445"/>
    <lineage>
        <taxon>Bacteria</taxon>
        <taxon>Bacillati</taxon>
        <taxon>Cyanobacteriota</taxon>
        <taxon>Cyanophyceae</taxon>
        <taxon>Leptolyngbyales</taxon>
        <taxon>Leptolyngbyaceae</taxon>
        <taxon>Myxacorys</taxon>
        <taxon>Myxacorys almedinensis</taxon>
    </lineage>
</organism>
<reference evidence="3" key="1">
    <citation type="submission" date="2019-12" db="EMBL/GenBank/DDBJ databases">
        <title>High-Quality draft genome sequences of three cyanobacteria isolated from the limestone walls of the Old Cathedral of Coimbra.</title>
        <authorList>
            <person name="Tiago I."/>
            <person name="Soares F."/>
            <person name="Portugal A."/>
        </authorList>
    </citation>
    <scope>NUCLEOTIDE SEQUENCE</scope>
    <source>
        <strain evidence="3">A</strain>
    </source>
</reference>
<evidence type="ECO:0000313" key="4">
    <source>
        <dbReference type="Proteomes" id="UP000646053"/>
    </source>
</evidence>
<evidence type="ECO:0000313" key="3">
    <source>
        <dbReference type="EMBL" id="NDJ18180.1"/>
    </source>
</evidence>
<proteinExistence type="predicted"/>
<dbReference type="Pfam" id="PF00990">
    <property type="entry name" value="GGDEF"/>
    <property type="match status" value="1"/>
</dbReference>
<accession>A0A8J7ZA19</accession>
<keyword evidence="4" id="KW-1185">Reference proteome</keyword>
<dbReference type="SMART" id="SM00267">
    <property type="entry name" value="GGDEF"/>
    <property type="match status" value="1"/>
</dbReference>
<name>A0A8J7ZA19_9CYAN</name>